<organism evidence="2 3">
    <name type="scientific">Propionimicrobium lymphophilum ACS-093-V-SCH5</name>
    <dbReference type="NCBI Taxonomy" id="883161"/>
    <lineage>
        <taxon>Bacteria</taxon>
        <taxon>Bacillati</taxon>
        <taxon>Actinomycetota</taxon>
        <taxon>Actinomycetes</taxon>
        <taxon>Propionibacteriales</taxon>
        <taxon>Propionibacteriaceae</taxon>
        <taxon>Propionimicrobium</taxon>
    </lineage>
</organism>
<dbReference type="RefSeq" id="WP_016455498.1">
    <property type="nucleotide sequence ID" value="NZ_KE150269.1"/>
</dbReference>
<dbReference type="PATRIC" id="fig|883161.3.peg.655"/>
<evidence type="ECO:0000313" key="2">
    <source>
        <dbReference type="EMBL" id="EPD33123.1"/>
    </source>
</evidence>
<dbReference type="EMBL" id="AGZR01000005">
    <property type="protein sequence ID" value="EPD33123.1"/>
    <property type="molecule type" value="Genomic_DNA"/>
</dbReference>
<evidence type="ECO:0008006" key="4">
    <source>
        <dbReference type="Google" id="ProtNLM"/>
    </source>
</evidence>
<comment type="caution">
    <text evidence="2">The sequence shown here is derived from an EMBL/GenBank/DDBJ whole genome shotgun (WGS) entry which is preliminary data.</text>
</comment>
<reference evidence="2 3" key="1">
    <citation type="submission" date="2013-04" db="EMBL/GenBank/DDBJ databases">
        <title>The Genome Sequence of Propionimicrobium lymphophilum ACS-093-V-SCH5.</title>
        <authorList>
            <consortium name="The Broad Institute Genomics Platform"/>
            <person name="Earl A."/>
            <person name="Ward D."/>
            <person name="Feldgarden M."/>
            <person name="Gevers D."/>
            <person name="Saerens B."/>
            <person name="Vaneechoutte M."/>
            <person name="Walker B."/>
            <person name="Young S."/>
            <person name="Zeng Q."/>
            <person name="Gargeya S."/>
            <person name="Fitzgerald M."/>
            <person name="Haas B."/>
            <person name="Abouelleil A."/>
            <person name="Allen A.W."/>
            <person name="Alvarado L."/>
            <person name="Arachchi H.M."/>
            <person name="Berlin A.M."/>
            <person name="Chapman S.B."/>
            <person name="Gainer-Dewar J."/>
            <person name="Goldberg J."/>
            <person name="Griggs A."/>
            <person name="Gujja S."/>
            <person name="Hansen M."/>
            <person name="Howarth C."/>
            <person name="Imamovic A."/>
            <person name="Ireland A."/>
            <person name="Larimer J."/>
            <person name="McCowan C."/>
            <person name="Murphy C."/>
            <person name="Pearson M."/>
            <person name="Poon T.W."/>
            <person name="Priest M."/>
            <person name="Roberts A."/>
            <person name="Saif S."/>
            <person name="Shea T."/>
            <person name="Sisk P."/>
            <person name="Sykes S."/>
            <person name="Wortman J."/>
            <person name="Nusbaum C."/>
            <person name="Birren B."/>
        </authorList>
    </citation>
    <scope>NUCLEOTIDE SEQUENCE [LARGE SCALE GENOMIC DNA]</scope>
    <source>
        <strain evidence="2 3">ACS-093-V-SCH5</strain>
    </source>
</reference>
<dbReference type="AlphaFoldDB" id="S2W029"/>
<protein>
    <recommendedName>
        <fullName evidence="4">Response regulatory domain-containing protein</fullName>
    </recommendedName>
</protein>
<keyword evidence="3" id="KW-1185">Reference proteome</keyword>
<sequence length="162" mass="17929">MSASKTQQNMSGEKLRVVLYSSDRTVREQVRTVLGRRIAPDLPELEYFEFATQPALFKSLDKDAYDVAILDGEAVPGGMGISRQMREELADPAPVVLLVARQADSWMAAWSKAEAVAPYPLDPLTLPQVVAQVVRDHRSGRRTPLSSDRIKPGVSSRHVEQS</sequence>
<gene>
    <name evidence="2" type="ORF">HMPREF9306_00654</name>
</gene>
<feature type="region of interest" description="Disordered" evidence="1">
    <location>
        <begin position="137"/>
        <end position="162"/>
    </location>
</feature>
<name>S2W029_9ACTN</name>
<dbReference type="Proteomes" id="UP000014417">
    <property type="component" value="Unassembled WGS sequence"/>
</dbReference>
<accession>S2W029</accession>
<proteinExistence type="predicted"/>
<evidence type="ECO:0000313" key="3">
    <source>
        <dbReference type="Proteomes" id="UP000014417"/>
    </source>
</evidence>
<dbReference type="STRING" id="883161.HMPREF9306_00654"/>
<evidence type="ECO:0000256" key="1">
    <source>
        <dbReference type="SAM" id="MobiDB-lite"/>
    </source>
</evidence>
<dbReference type="HOGENOM" id="CLU_127113_0_0_11"/>